<accession>A0A5Q0TF32</accession>
<dbReference type="Proteomes" id="UP000348942">
    <property type="component" value="Chromosome 1"/>
</dbReference>
<dbReference type="EMBL" id="CP045699">
    <property type="protein sequence ID" value="QGA65490.1"/>
    <property type="molecule type" value="Genomic_DNA"/>
</dbReference>
<dbReference type="PANTHER" id="PTHR45586">
    <property type="entry name" value="TPR REPEAT-CONTAINING PROTEIN PA4667"/>
    <property type="match status" value="1"/>
</dbReference>
<dbReference type="SMART" id="SM00028">
    <property type="entry name" value="TPR"/>
    <property type="match status" value="4"/>
</dbReference>
<protein>
    <submittedName>
        <fullName evidence="4">Type IV pilus biogenesis/stability protein PilW</fullName>
    </submittedName>
</protein>
<dbReference type="PROSITE" id="PS50005">
    <property type="entry name" value="TPR"/>
    <property type="match status" value="2"/>
</dbReference>
<dbReference type="AlphaFoldDB" id="A0A5Q0TF32"/>
<dbReference type="InterPro" id="IPR051012">
    <property type="entry name" value="CellSynth/LPSAsmb/PSIAsmb"/>
</dbReference>
<dbReference type="InterPro" id="IPR013360">
    <property type="entry name" value="Pilus_4_PilW"/>
</dbReference>
<organism evidence="4 5">
    <name type="scientific">Vibrio algicola</name>
    <dbReference type="NCBI Taxonomy" id="2662262"/>
    <lineage>
        <taxon>Bacteria</taxon>
        <taxon>Pseudomonadati</taxon>
        <taxon>Pseudomonadota</taxon>
        <taxon>Gammaproteobacteria</taxon>
        <taxon>Vibrionales</taxon>
        <taxon>Vibrionaceae</taxon>
        <taxon>Vibrio</taxon>
    </lineage>
</organism>
<keyword evidence="5" id="KW-1185">Reference proteome</keyword>
<keyword evidence="2 3" id="KW-0802">TPR repeat</keyword>
<evidence type="ECO:0000313" key="5">
    <source>
        <dbReference type="Proteomes" id="UP000348942"/>
    </source>
</evidence>
<sequence length="253" mass="28857">MLSIKKLVFISVVSFLTGCVTVTDNPKMGKFDNIKASEGRISLGLGYLEDNHMVKARENLEMAVQYAPTYYRALNSLAYYYQRVGEPELAEDAYEKALKSSPKNGDVLNNYGAFLCRQGDYKKADEYFNRAIEQPYYYLVAASYENAGLCALKSGDKDKASNYFSRALAHDPDRAKSALHLTELEIEKGEFSDARLRLFKFNKRYGYHPVSLGLLIKLEHKADNPEMVSKYGNILKAKYPTSDQYQKYVQNEY</sequence>
<evidence type="ECO:0000256" key="1">
    <source>
        <dbReference type="ARBA" id="ARBA00022737"/>
    </source>
</evidence>
<dbReference type="RefSeq" id="WP_153447638.1">
    <property type="nucleotide sequence ID" value="NZ_CP045699.1"/>
</dbReference>
<dbReference type="SUPFAM" id="SSF48452">
    <property type="entry name" value="TPR-like"/>
    <property type="match status" value="1"/>
</dbReference>
<keyword evidence="1" id="KW-0677">Repeat</keyword>
<evidence type="ECO:0000256" key="2">
    <source>
        <dbReference type="ARBA" id="ARBA00022803"/>
    </source>
</evidence>
<dbReference type="PROSITE" id="PS51257">
    <property type="entry name" value="PROKAR_LIPOPROTEIN"/>
    <property type="match status" value="1"/>
</dbReference>
<gene>
    <name evidence="4" type="primary">pilW</name>
    <name evidence="4" type="ORF">GFB47_08720</name>
</gene>
<proteinExistence type="predicted"/>
<evidence type="ECO:0000256" key="3">
    <source>
        <dbReference type="PROSITE-ProRule" id="PRU00339"/>
    </source>
</evidence>
<dbReference type="Gene3D" id="1.25.40.10">
    <property type="entry name" value="Tetratricopeptide repeat domain"/>
    <property type="match status" value="1"/>
</dbReference>
<dbReference type="InterPro" id="IPR019734">
    <property type="entry name" value="TPR_rpt"/>
</dbReference>
<evidence type="ECO:0000313" key="4">
    <source>
        <dbReference type="EMBL" id="QGA65490.1"/>
    </source>
</evidence>
<reference evidence="4 5" key="1">
    <citation type="submission" date="2019-10" db="EMBL/GenBank/DDBJ databases">
        <title>Vibrio sp. nov., isolated from Coralline algae surface.</title>
        <authorList>
            <person name="Geng Y."/>
            <person name="Zhang X."/>
        </authorList>
    </citation>
    <scope>NUCLEOTIDE SEQUENCE [LARGE SCALE GENOMIC DNA]</scope>
    <source>
        <strain evidence="4 5">SM1977</strain>
    </source>
</reference>
<dbReference type="NCBIfam" id="TIGR02521">
    <property type="entry name" value="type_IV_pilW"/>
    <property type="match status" value="1"/>
</dbReference>
<dbReference type="Pfam" id="PF13181">
    <property type="entry name" value="TPR_8"/>
    <property type="match status" value="1"/>
</dbReference>
<feature type="repeat" description="TPR" evidence="3">
    <location>
        <begin position="141"/>
        <end position="174"/>
    </location>
</feature>
<feature type="repeat" description="TPR" evidence="3">
    <location>
        <begin position="71"/>
        <end position="104"/>
    </location>
</feature>
<dbReference type="InterPro" id="IPR011990">
    <property type="entry name" value="TPR-like_helical_dom_sf"/>
</dbReference>
<name>A0A5Q0TF32_9VIBR</name>
<dbReference type="PANTHER" id="PTHR45586:SF1">
    <property type="entry name" value="LIPOPOLYSACCHARIDE ASSEMBLY PROTEIN B"/>
    <property type="match status" value="1"/>
</dbReference>
<dbReference type="Pfam" id="PF13424">
    <property type="entry name" value="TPR_12"/>
    <property type="match status" value="1"/>
</dbReference>